<keyword evidence="5" id="KW-1185">Reference proteome</keyword>
<dbReference type="PANTHER" id="PTHR43308">
    <property type="entry name" value="OUTER MEMBRANE PROTEIN ALPHA-RELATED"/>
    <property type="match status" value="1"/>
</dbReference>
<dbReference type="CDD" id="cd00688">
    <property type="entry name" value="ISOPREN_C2_like"/>
    <property type="match status" value="1"/>
</dbReference>
<proteinExistence type="predicted"/>
<dbReference type="SUPFAM" id="SSF48239">
    <property type="entry name" value="Terpenoid cyclases/Protein prenyltransferases"/>
    <property type="match status" value="1"/>
</dbReference>
<dbReference type="InterPro" id="IPR051465">
    <property type="entry name" value="Cell_Envelope_Struct_Comp"/>
</dbReference>
<evidence type="ECO:0000256" key="2">
    <source>
        <dbReference type="SAM" id="SignalP"/>
    </source>
</evidence>
<dbReference type="Proteomes" id="UP000240419">
    <property type="component" value="Unassembled WGS sequence"/>
</dbReference>
<dbReference type="EMBL" id="PXZM01000003">
    <property type="protein sequence ID" value="PSJ99586.1"/>
    <property type="molecule type" value="Genomic_DNA"/>
</dbReference>
<dbReference type="AlphaFoldDB" id="A0A2P7VK56"/>
<organism evidence="4 5">
    <name type="scientific">Brevibacillus fortis</name>
    <dbReference type="NCBI Taxonomy" id="2126352"/>
    <lineage>
        <taxon>Bacteria</taxon>
        <taxon>Bacillati</taxon>
        <taxon>Bacillota</taxon>
        <taxon>Bacilli</taxon>
        <taxon>Bacillales</taxon>
        <taxon>Paenibacillaceae</taxon>
        <taxon>Brevibacillus</taxon>
    </lineage>
</organism>
<feature type="domain" description="SLH" evidence="3">
    <location>
        <begin position="390"/>
        <end position="449"/>
    </location>
</feature>
<sequence>MEAQMRVKASLLSFIAGITLLQSTVYAQVQPDIQHSSAKAVQYVSEKYMAKGVTALDDWMIIGLALHEMDVENGSLGTKKIWDEELKKRLHALDARKTTDYARFILTLVAAGKDSSSFAGENLIEKLKKAQLLNGKFADSINGQGENLINAHVWSIIALHAAGEQIPRAKQAKSWLVGKQLTDGGFHFDAAAKQSGVDMTAMSLLAMRALGMNKDESPVKKALAYLQKTQNSSGGYQEGGAFNAESAATVISALIAWGDQPASWKQGKTSVVDSLLSFQKTDGSFAHTKGGFANQIATSQALLALSDLRRHQSYISVLREKAGTRKVLALQDFHSHYWAYQEMADLVKNGYLQGVTAHQMKPDQQVTRAQFAAMLLRAVGEEPNQKTQGLFHDVPASDWSSKVVEKAASLGLMQGSKKQFRPHQGITHEEMATISSRVAKRYGWKKVYAASFTPVNYKLVSPWAKVSVIDMQNRKLIGGTRATSFEPKATVTRAEAAVLIYRLLRIR</sequence>
<reference evidence="4 5" key="1">
    <citation type="submission" date="2018-03" db="EMBL/GenBank/DDBJ databases">
        <title>Brevisbacillus phylogenomics.</title>
        <authorList>
            <person name="Dunlap C."/>
        </authorList>
    </citation>
    <scope>NUCLEOTIDE SEQUENCE [LARGE SCALE GENOMIC DNA]</scope>
    <source>
        <strain evidence="4 5">NRRL NRS-1210</strain>
    </source>
</reference>
<keyword evidence="2" id="KW-0732">Signal</keyword>
<comment type="caution">
    <text evidence="4">The sequence shown here is derived from an EMBL/GenBank/DDBJ whole genome shotgun (WGS) entry which is preliminary data.</text>
</comment>
<evidence type="ECO:0000259" key="3">
    <source>
        <dbReference type="PROSITE" id="PS51272"/>
    </source>
</evidence>
<feature type="signal peptide" evidence="2">
    <location>
        <begin position="1"/>
        <end position="27"/>
    </location>
</feature>
<gene>
    <name evidence="4" type="ORF">C7R93_02605</name>
</gene>
<dbReference type="InterPro" id="IPR008930">
    <property type="entry name" value="Terpenoid_cyclase/PrenylTrfase"/>
</dbReference>
<name>A0A2P7VK56_9BACL</name>
<dbReference type="Gene3D" id="1.50.10.20">
    <property type="match status" value="2"/>
</dbReference>
<feature type="chain" id="PRO_5015156448" description="SLH domain-containing protein" evidence="2">
    <location>
        <begin position="28"/>
        <end position="507"/>
    </location>
</feature>
<keyword evidence="1" id="KW-0677">Repeat</keyword>
<dbReference type="GO" id="GO:0003824">
    <property type="term" value="F:catalytic activity"/>
    <property type="evidence" value="ECO:0007669"/>
    <property type="project" value="InterPro"/>
</dbReference>
<dbReference type="InterPro" id="IPR001119">
    <property type="entry name" value="SLH_dom"/>
</dbReference>
<protein>
    <recommendedName>
        <fullName evidence="3">SLH domain-containing protein</fullName>
    </recommendedName>
</protein>
<feature type="domain" description="SLH" evidence="3">
    <location>
        <begin position="326"/>
        <end position="389"/>
    </location>
</feature>
<evidence type="ECO:0000313" key="5">
    <source>
        <dbReference type="Proteomes" id="UP000240419"/>
    </source>
</evidence>
<evidence type="ECO:0000256" key="1">
    <source>
        <dbReference type="ARBA" id="ARBA00022737"/>
    </source>
</evidence>
<dbReference type="InterPro" id="IPR001330">
    <property type="entry name" value="Prenyltrans"/>
</dbReference>
<dbReference type="PROSITE" id="PS51272">
    <property type="entry name" value="SLH"/>
    <property type="match status" value="3"/>
</dbReference>
<dbReference type="Pfam" id="PF00395">
    <property type="entry name" value="SLH"/>
    <property type="match status" value="3"/>
</dbReference>
<dbReference type="PANTHER" id="PTHR43308:SF5">
    <property type="entry name" value="S-LAYER PROTEIN _ PEPTIDOGLYCAN ENDO-BETA-N-ACETYLGLUCOSAMINIDASE"/>
    <property type="match status" value="1"/>
</dbReference>
<dbReference type="Pfam" id="PF00432">
    <property type="entry name" value="Prenyltrans"/>
    <property type="match status" value="1"/>
</dbReference>
<accession>A0A2P7VK56</accession>
<feature type="domain" description="SLH" evidence="3">
    <location>
        <begin position="451"/>
        <end position="507"/>
    </location>
</feature>
<evidence type="ECO:0000313" key="4">
    <source>
        <dbReference type="EMBL" id="PSJ99586.1"/>
    </source>
</evidence>